<proteinExistence type="predicted"/>
<sequence length="49" mass="5970">MILEKINAINLYELFLKMAKDLWDIRQFAYRAMDDRSEIMPFVFRGEVK</sequence>
<dbReference type="RefSeq" id="WP_284938836.1">
    <property type="nucleotide sequence ID" value="NZ_JANURM010000037.1"/>
</dbReference>
<evidence type="ECO:0000313" key="2">
    <source>
        <dbReference type="Proteomes" id="UP001173801"/>
    </source>
</evidence>
<reference evidence="1" key="1">
    <citation type="submission" date="2022-08" db="EMBL/GenBank/DDBJ databases">
        <authorList>
            <person name="Wang H."/>
        </authorList>
    </citation>
    <scope>NUCLEOTIDE SEQUENCE</scope>
    <source>
        <strain evidence="1">PS10</strain>
    </source>
</reference>
<protein>
    <submittedName>
        <fullName evidence="1">Uncharacterized protein</fullName>
    </submittedName>
</protein>
<dbReference type="Proteomes" id="UP001173801">
    <property type="component" value="Unassembled WGS sequence"/>
</dbReference>
<name>A0ABT7HSX7_9BACT</name>
<evidence type="ECO:0000313" key="1">
    <source>
        <dbReference type="EMBL" id="MDL0090029.1"/>
    </source>
</evidence>
<accession>A0ABT7HSX7</accession>
<organism evidence="1 2">
    <name type="scientific">Campylobacter gastrosuis</name>
    <dbReference type="NCBI Taxonomy" id="2974576"/>
    <lineage>
        <taxon>Bacteria</taxon>
        <taxon>Pseudomonadati</taxon>
        <taxon>Campylobacterota</taxon>
        <taxon>Epsilonproteobacteria</taxon>
        <taxon>Campylobacterales</taxon>
        <taxon>Campylobacteraceae</taxon>
        <taxon>Campylobacter</taxon>
    </lineage>
</organism>
<gene>
    <name evidence="1" type="ORF">NYG85_11750</name>
</gene>
<keyword evidence="2" id="KW-1185">Reference proteome</keyword>
<comment type="caution">
    <text evidence="1">The sequence shown here is derived from an EMBL/GenBank/DDBJ whole genome shotgun (WGS) entry which is preliminary data.</text>
</comment>
<reference evidence="1" key="2">
    <citation type="journal article" date="2023" name="Microorganisms">
        <title>Isolation and Genomic Characteristics of Cat-Borne Campylobacter felis sp. nov. and Sheep-Borne Campylobacter ovis sp. nov.</title>
        <authorList>
            <person name="Wang H."/>
            <person name="Li Y."/>
            <person name="Gu Y."/>
            <person name="Zhou G."/>
            <person name="Chen X."/>
            <person name="Zhang X."/>
            <person name="Shao Z."/>
            <person name="Zhang J."/>
            <person name="Zhang M."/>
        </authorList>
    </citation>
    <scope>NUCLEOTIDE SEQUENCE</scope>
    <source>
        <strain evidence="1">PS10</strain>
    </source>
</reference>
<dbReference type="EMBL" id="JANURM010000037">
    <property type="protein sequence ID" value="MDL0090029.1"/>
    <property type="molecule type" value="Genomic_DNA"/>
</dbReference>